<dbReference type="EMBL" id="SEYY01002862">
    <property type="protein sequence ID" value="KAB7504559.1"/>
    <property type="molecule type" value="Genomic_DNA"/>
</dbReference>
<keyword evidence="5" id="KW-0325">Glycoprotein</keyword>
<feature type="chain" id="PRO_5024323006" evidence="6">
    <location>
        <begin position="20"/>
        <end position="208"/>
    </location>
</feature>
<dbReference type="GO" id="GO:0016671">
    <property type="term" value="F:oxidoreductase activity, acting on a sulfur group of donors, disulfide as acceptor"/>
    <property type="evidence" value="ECO:0007669"/>
    <property type="project" value="InterPro"/>
</dbReference>
<keyword evidence="3" id="KW-0964">Secreted</keyword>
<evidence type="ECO:0000256" key="2">
    <source>
        <dbReference type="ARBA" id="ARBA00005679"/>
    </source>
</evidence>
<comment type="similarity">
    <text evidence="2">Belongs to the GILT family.</text>
</comment>
<evidence type="ECO:0000256" key="3">
    <source>
        <dbReference type="ARBA" id="ARBA00022525"/>
    </source>
</evidence>
<dbReference type="Proteomes" id="UP000326759">
    <property type="component" value="Unassembled WGS sequence"/>
</dbReference>
<organism evidence="7 8">
    <name type="scientific">Armadillidium nasatum</name>
    <dbReference type="NCBI Taxonomy" id="96803"/>
    <lineage>
        <taxon>Eukaryota</taxon>
        <taxon>Metazoa</taxon>
        <taxon>Ecdysozoa</taxon>
        <taxon>Arthropoda</taxon>
        <taxon>Crustacea</taxon>
        <taxon>Multicrustacea</taxon>
        <taxon>Malacostraca</taxon>
        <taxon>Eumalacostraca</taxon>
        <taxon>Peracarida</taxon>
        <taxon>Isopoda</taxon>
        <taxon>Oniscidea</taxon>
        <taxon>Crinocheta</taxon>
        <taxon>Armadillidiidae</taxon>
        <taxon>Armadillidium</taxon>
    </lineage>
</organism>
<evidence type="ECO:0000313" key="7">
    <source>
        <dbReference type="EMBL" id="KAB7504559.1"/>
    </source>
</evidence>
<dbReference type="PANTHER" id="PTHR13234:SF8">
    <property type="entry name" value="GAMMA-INTERFERON-INDUCIBLE LYSOSOMAL THIOL REDUCTASE"/>
    <property type="match status" value="1"/>
</dbReference>
<evidence type="ECO:0000256" key="4">
    <source>
        <dbReference type="ARBA" id="ARBA00022729"/>
    </source>
</evidence>
<dbReference type="AlphaFoldDB" id="A0A5N5TEF9"/>
<feature type="signal peptide" evidence="6">
    <location>
        <begin position="1"/>
        <end position="19"/>
    </location>
</feature>
<reference evidence="7 8" key="1">
    <citation type="journal article" date="2019" name="PLoS Biol.">
        <title>Sex chromosomes control vertical transmission of feminizing Wolbachia symbionts in an isopod.</title>
        <authorList>
            <person name="Becking T."/>
            <person name="Chebbi M.A."/>
            <person name="Giraud I."/>
            <person name="Moumen B."/>
            <person name="Laverre T."/>
            <person name="Caubet Y."/>
            <person name="Peccoud J."/>
            <person name="Gilbert C."/>
            <person name="Cordaux R."/>
        </authorList>
    </citation>
    <scope>NUCLEOTIDE SEQUENCE [LARGE SCALE GENOMIC DNA]</scope>
    <source>
        <strain evidence="7">ANa2</strain>
        <tissue evidence="7">Whole body excluding digestive tract and cuticle</tissue>
    </source>
</reference>
<keyword evidence="4 6" id="KW-0732">Signal</keyword>
<evidence type="ECO:0000256" key="1">
    <source>
        <dbReference type="ARBA" id="ARBA00004613"/>
    </source>
</evidence>
<dbReference type="GO" id="GO:0005576">
    <property type="term" value="C:extracellular region"/>
    <property type="evidence" value="ECO:0007669"/>
    <property type="project" value="UniProtKB-SubCell"/>
</dbReference>
<name>A0A5N5TEF9_9CRUS</name>
<gene>
    <name evidence="7" type="ORF">Anas_07511</name>
</gene>
<keyword evidence="8" id="KW-1185">Reference proteome</keyword>
<evidence type="ECO:0000256" key="6">
    <source>
        <dbReference type="SAM" id="SignalP"/>
    </source>
</evidence>
<evidence type="ECO:0000256" key="5">
    <source>
        <dbReference type="ARBA" id="ARBA00023180"/>
    </source>
</evidence>
<proteinExistence type="inferred from homology"/>
<protein>
    <submittedName>
        <fullName evidence="7">Gamma-interferon-inducible lysosomal thiol reductase</fullName>
    </submittedName>
</protein>
<dbReference type="OrthoDB" id="958254at2759"/>
<dbReference type="PANTHER" id="PTHR13234">
    <property type="entry name" value="GAMMA-INTERFERON INDUCIBLE LYSOSOMAL THIOL REDUCTASE GILT"/>
    <property type="match status" value="1"/>
</dbReference>
<accession>A0A5N5TEF9</accession>
<sequence>MLSFVITIIAFCFVHVTQGETDDPVNVSVFYESLCPDSIRFFTSQLEPTYSELRSIMTVDTHAYGKASDVADTDGEGYTFECQHGPEECYGNKVLACGQQYITNHNTFLEFNFCVMGAEDPPSSGEECANQVGASATDIITCANSTEGEFLLHEVGLVEAKLDPQVTYVPWIIINDEFTQENLDAAQEDLKALVCNTYGGTPPAACTA</sequence>
<dbReference type="InterPro" id="IPR004911">
    <property type="entry name" value="Interferon-induced_GILT"/>
</dbReference>
<comment type="subcellular location">
    <subcellularLocation>
        <location evidence="1">Secreted</location>
    </subcellularLocation>
</comment>
<dbReference type="Pfam" id="PF03227">
    <property type="entry name" value="GILT"/>
    <property type="match status" value="1"/>
</dbReference>
<dbReference type="Gene3D" id="3.40.30.10">
    <property type="entry name" value="Glutaredoxin"/>
    <property type="match status" value="1"/>
</dbReference>
<comment type="caution">
    <text evidence="7">The sequence shown here is derived from an EMBL/GenBank/DDBJ whole genome shotgun (WGS) entry which is preliminary data.</text>
</comment>
<evidence type="ECO:0000313" key="8">
    <source>
        <dbReference type="Proteomes" id="UP000326759"/>
    </source>
</evidence>